<dbReference type="Proteomes" id="UP000885695">
    <property type="component" value="Unassembled WGS sequence"/>
</dbReference>
<keyword evidence="1" id="KW-0472">Membrane</keyword>
<protein>
    <submittedName>
        <fullName evidence="2">Uncharacterized protein</fullName>
    </submittedName>
</protein>
<accession>A0A7C1SUS0</accession>
<reference evidence="2" key="1">
    <citation type="journal article" date="2020" name="mSystems">
        <title>Genome- and Community-Level Interaction Insights into Carbon Utilization and Element Cycling Functions of Hydrothermarchaeota in Hydrothermal Sediment.</title>
        <authorList>
            <person name="Zhou Z."/>
            <person name="Liu Y."/>
            <person name="Xu W."/>
            <person name="Pan J."/>
            <person name="Luo Z.H."/>
            <person name="Li M."/>
        </authorList>
    </citation>
    <scope>NUCLEOTIDE SEQUENCE [LARGE SCALE GENOMIC DNA]</scope>
    <source>
        <strain evidence="2">HyVt-369</strain>
    </source>
</reference>
<keyword evidence="1" id="KW-0812">Transmembrane</keyword>
<evidence type="ECO:0000313" key="2">
    <source>
        <dbReference type="EMBL" id="HEB13616.1"/>
    </source>
</evidence>
<dbReference type="EMBL" id="DRHL01000077">
    <property type="protein sequence ID" value="HEB13616.1"/>
    <property type="molecule type" value="Genomic_DNA"/>
</dbReference>
<keyword evidence="1" id="KW-1133">Transmembrane helix</keyword>
<organism evidence="2">
    <name type="scientific">candidate division CPR3 bacterium</name>
    <dbReference type="NCBI Taxonomy" id="2268181"/>
    <lineage>
        <taxon>Bacteria</taxon>
        <taxon>Bacteria division CPR3</taxon>
    </lineage>
</organism>
<evidence type="ECO:0000256" key="1">
    <source>
        <dbReference type="SAM" id="Phobius"/>
    </source>
</evidence>
<name>A0A7C1SUS0_UNCC3</name>
<feature type="transmembrane region" description="Helical" evidence="1">
    <location>
        <begin position="50"/>
        <end position="67"/>
    </location>
</feature>
<proteinExistence type="predicted"/>
<sequence length="71" mass="8532">MNGELTELFSKIQTWSKEIHDQRHQENLQKFDKLFDELKNVTTLANDVKWLTWGFRVIYGGIIYYLIRGIQ</sequence>
<gene>
    <name evidence="2" type="ORF">ENI13_01400</name>
</gene>
<comment type="caution">
    <text evidence="2">The sequence shown here is derived from an EMBL/GenBank/DDBJ whole genome shotgun (WGS) entry which is preliminary data.</text>
</comment>
<dbReference type="AlphaFoldDB" id="A0A7C1SUS0"/>